<sequence>MQPLVFGVTTRGERLQWTVDGAPLRNVVPGLKQADTFGDPNYSPQHQMLLALLGEESPERRFEVRMATGEVMVASDCSPACCPAVTARVELTETEAIWHDIAWRDWWDGSFAYGSSPETLRFGRASYEATIRELLAAIPDKEL</sequence>
<name>A0ABW1R1B3_9ACTN</name>
<gene>
    <name evidence="1" type="ORF">ACFPWU_12790</name>
</gene>
<organism evidence="1 2">
    <name type="scientific">Nocardioides yefusunii</name>
    <dbReference type="NCBI Taxonomy" id="2500546"/>
    <lineage>
        <taxon>Bacteria</taxon>
        <taxon>Bacillati</taxon>
        <taxon>Actinomycetota</taxon>
        <taxon>Actinomycetes</taxon>
        <taxon>Propionibacteriales</taxon>
        <taxon>Nocardioidaceae</taxon>
        <taxon>Nocardioides</taxon>
    </lineage>
</organism>
<dbReference type="Proteomes" id="UP001596098">
    <property type="component" value="Unassembled WGS sequence"/>
</dbReference>
<evidence type="ECO:0000313" key="2">
    <source>
        <dbReference type="Proteomes" id="UP001596098"/>
    </source>
</evidence>
<reference evidence="2" key="1">
    <citation type="journal article" date="2019" name="Int. J. Syst. Evol. Microbiol.">
        <title>The Global Catalogue of Microorganisms (GCM) 10K type strain sequencing project: providing services to taxonomists for standard genome sequencing and annotation.</title>
        <authorList>
            <consortium name="The Broad Institute Genomics Platform"/>
            <consortium name="The Broad Institute Genome Sequencing Center for Infectious Disease"/>
            <person name="Wu L."/>
            <person name="Ma J."/>
        </authorList>
    </citation>
    <scope>NUCLEOTIDE SEQUENCE [LARGE SCALE GENOMIC DNA]</scope>
    <source>
        <strain evidence="2">DFY28</strain>
    </source>
</reference>
<dbReference type="EMBL" id="JBHSQI010000007">
    <property type="protein sequence ID" value="MFC6154539.1"/>
    <property type="molecule type" value="Genomic_DNA"/>
</dbReference>
<keyword evidence="2" id="KW-1185">Reference proteome</keyword>
<protein>
    <submittedName>
        <fullName evidence="1">Uncharacterized protein</fullName>
    </submittedName>
</protein>
<accession>A0ABW1R1B3</accession>
<proteinExistence type="predicted"/>
<evidence type="ECO:0000313" key="1">
    <source>
        <dbReference type="EMBL" id="MFC6154539.1"/>
    </source>
</evidence>
<dbReference type="RefSeq" id="WP_128219238.1">
    <property type="nucleotide sequence ID" value="NZ_CP034929.1"/>
</dbReference>
<comment type="caution">
    <text evidence="1">The sequence shown here is derived from an EMBL/GenBank/DDBJ whole genome shotgun (WGS) entry which is preliminary data.</text>
</comment>